<organism evidence="2 3">
    <name type="scientific">Candidatus Endonucleibacter bathymodioli</name>
    <dbReference type="NCBI Taxonomy" id="539814"/>
    <lineage>
        <taxon>Bacteria</taxon>
        <taxon>Pseudomonadati</taxon>
        <taxon>Pseudomonadota</taxon>
        <taxon>Gammaproteobacteria</taxon>
        <taxon>Oceanospirillales</taxon>
        <taxon>Endozoicomonadaceae</taxon>
        <taxon>Candidatus Endonucleibacter</taxon>
    </lineage>
</organism>
<keyword evidence="1" id="KW-1133">Transmembrane helix</keyword>
<evidence type="ECO:0000313" key="2">
    <source>
        <dbReference type="EMBL" id="MDP0588864.1"/>
    </source>
</evidence>
<reference evidence="2 3" key="1">
    <citation type="journal article" date="2023" name="bioRxiv">
        <title>An intranuclear bacterial parasite of deep-sea mussels expresses apoptosis inhibitors acquired from its host.</title>
        <authorList>
            <person name="Gonzalez Porras M.A."/>
            <person name="Assie A."/>
            <person name="Tietjen M."/>
            <person name="Violette M."/>
            <person name="Kleiner M."/>
            <person name="Gruber-Vodicka H."/>
            <person name="Dubilier N."/>
            <person name="Leisch N."/>
        </authorList>
    </citation>
    <scope>NUCLEOTIDE SEQUENCE [LARGE SCALE GENOMIC DNA]</scope>
    <source>
        <strain evidence="2">IAP13</strain>
    </source>
</reference>
<dbReference type="AlphaFoldDB" id="A0AA90NKZ5"/>
<dbReference type="Proteomes" id="UP001178148">
    <property type="component" value="Unassembled WGS sequence"/>
</dbReference>
<accession>A0AA90NKZ5</accession>
<evidence type="ECO:0000256" key="1">
    <source>
        <dbReference type="SAM" id="Phobius"/>
    </source>
</evidence>
<gene>
    <name evidence="2" type="ORF">QS748_06610</name>
</gene>
<evidence type="ECO:0000313" key="3">
    <source>
        <dbReference type="Proteomes" id="UP001178148"/>
    </source>
</evidence>
<comment type="caution">
    <text evidence="2">The sequence shown here is derived from an EMBL/GenBank/DDBJ whole genome shotgun (WGS) entry which is preliminary data.</text>
</comment>
<keyword evidence="3" id="KW-1185">Reference proteome</keyword>
<keyword evidence="1" id="KW-0812">Transmembrane</keyword>
<dbReference type="EMBL" id="JASXSV010000008">
    <property type="protein sequence ID" value="MDP0588864.1"/>
    <property type="molecule type" value="Genomic_DNA"/>
</dbReference>
<sequence length="54" mass="6124">MEVQTPFFTGFTGFTGLLAYWLYGNSYMKDTANLTIQEHWLATLTTSNLLGEQT</sequence>
<protein>
    <submittedName>
        <fullName evidence="2">Uncharacterized protein</fullName>
    </submittedName>
</protein>
<feature type="transmembrane region" description="Helical" evidence="1">
    <location>
        <begin position="6"/>
        <end position="23"/>
    </location>
</feature>
<name>A0AA90NKZ5_9GAMM</name>
<proteinExistence type="predicted"/>
<keyword evidence="1" id="KW-0472">Membrane</keyword>